<keyword evidence="13" id="KW-1185">Reference proteome</keyword>
<evidence type="ECO:0000256" key="9">
    <source>
        <dbReference type="ARBA" id="ARBA00030781"/>
    </source>
</evidence>
<evidence type="ECO:0000256" key="10">
    <source>
        <dbReference type="ARBA" id="ARBA00032474"/>
    </source>
</evidence>
<evidence type="ECO:0000256" key="6">
    <source>
        <dbReference type="ARBA" id="ARBA00026066"/>
    </source>
</evidence>
<evidence type="ECO:0000256" key="5">
    <source>
        <dbReference type="ARBA" id="ARBA00023150"/>
    </source>
</evidence>
<dbReference type="InterPro" id="IPR003448">
    <property type="entry name" value="Mopterin_biosynth_MoaE"/>
</dbReference>
<evidence type="ECO:0000256" key="8">
    <source>
        <dbReference type="ARBA" id="ARBA00030407"/>
    </source>
</evidence>
<dbReference type="PANTHER" id="PTHR23404">
    <property type="entry name" value="MOLYBDOPTERIN SYNTHASE RELATED"/>
    <property type="match status" value="1"/>
</dbReference>
<protein>
    <recommendedName>
        <fullName evidence="4">Molybdopterin synthase catalytic subunit</fullName>
        <ecNumber evidence="3">2.8.1.12</ecNumber>
    </recommendedName>
    <alternativeName>
        <fullName evidence="9">MPT synthase subunit 2</fullName>
    </alternativeName>
    <alternativeName>
        <fullName evidence="7">Molybdenum cofactor biosynthesis protein E</fullName>
    </alternativeName>
    <alternativeName>
        <fullName evidence="8">Molybdopterin-converting factor large subunit</fullName>
    </alternativeName>
    <alternativeName>
        <fullName evidence="10">Molybdopterin-converting factor subunit 2</fullName>
    </alternativeName>
</protein>
<organism evidence="12 13">
    <name type="scientific">Gilvimarinus algae</name>
    <dbReference type="NCBI Taxonomy" id="3058037"/>
    <lineage>
        <taxon>Bacteria</taxon>
        <taxon>Pseudomonadati</taxon>
        <taxon>Pseudomonadota</taxon>
        <taxon>Gammaproteobacteria</taxon>
        <taxon>Cellvibrionales</taxon>
        <taxon>Cellvibrionaceae</taxon>
        <taxon>Gilvimarinus</taxon>
    </lineage>
</organism>
<evidence type="ECO:0000256" key="2">
    <source>
        <dbReference type="ARBA" id="ARBA00005426"/>
    </source>
</evidence>
<keyword evidence="5" id="KW-0501">Molybdenum cofactor biosynthesis</keyword>
<dbReference type="EMBL" id="JAULRT010000062">
    <property type="protein sequence ID" value="MDO3383906.1"/>
    <property type="molecule type" value="Genomic_DNA"/>
</dbReference>
<reference evidence="12" key="1">
    <citation type="submission" date="2023-07" db="EMBL/GenBank/DDBJ databases">
        <title>Gilvimarinus algae sp. nov., isolated from the surface of Kelp.</title>
        <authorList>
            <person name="Sun Y.Y."/>
            <person name="Gong Y."/>
            <person name="Du Z.J."/>
        </authorList>
    </citation>
    <scope>NUCLEOTIDE SEQUENCE</scope>
    <source>
        <strain evidence="12">SDUM040014</strain>
    </source>
</reference>
<accession>A0ABT8TMP0</accession>
<name>A0ABT8TMP0_9GAMM</name>
<comment type="caution">
    <text evidence="12">The sequence shown here is derived from an EMBL/GenBank/DDBJ whole genome shotgun (WGS) entry which is preliminary data.</text>
</comment>
<dbReference type="RefSeq" id="WP_302715032.1">
    <property type="nucleotide sequence ID" value="NZ_JAULRT010000062.1"/>
</dbReference>
<dbReference type="EC" id="2.8.1.12" evidence="3"/>
<sequence length="152" mass="16467">MTGQVQVQTGDFDVGEQYRALLASGADSGGLALFIGRVRADEGADPVVALELEHYPAMTERSLQALVGQAQERWALDQVSVVHRVGRLSVGDQIVFVGVAAAHRREAFAAAQFLMDKLKTTAPFWKKEFRRSGASAWVEAKASDEAAASYWA</sequence>
<comment type="similarity">
    <text evidence="2">Belongs to the MoaE family.</text>
</comment>
<dbReference type="Pfam" id="PF02391">
    <property type="entry name" value="MoaE"/>
    <property type="match status" value="1"/>
</dbReference>
<comment type="subunit">
    <text evidence="6">Heterotetramer of 2 MoaD subunits and 2 MoaE subunits. Also stable as homodimer. The enzyme changes between these two forms during catalysis.</text>
</comment>
<dbReference type="Proteomes" id="UP001168380">
    <property type="component" value="Unassembled WGS sequence"/>
</dbReference>
<proteinExistence type="inferred from homology"/>
<evidence type="ECO:0000313" key="12">
    <source>
        <dbReference type="EMBL" id="MDO3383906.1"/>
    </source>
</evidence>
<comment type="catalytic activity">
    <reaction evidence="11">
        <text>2 [molybdopterin-synthase sulfur-carrier protein]-C-terminal-Gly-aminoethanethioate + cyclic pyranopterin phosphate + H2O = molybdopterin + 2 [molybdopterin-synthase sulfur-carrier protein]-C-terminal Gly-Gly + 2 H(+)</text>
        <dbReference type="Rhea" id="RHEA:26333"/>
        <dbReference type="Rhea" id="RHEA-COMP:12202"/>
        <dbReference type="Rhea" id="RHEA-COMP:19907"/>
        <dbReference type="ChEBI" id="CHEBI:15377"/>
        <dbReference type="ChEBI" id="CHEBI:15378"/>
        <dbReference type="ChEBI" id="CHEBI:58698"/>
        <dbReference type="ChEBI" id="CHEBI:59648"/>
        <dbReference type="ChEBI" id="CHEBI:90778"/>
        <dbReference type="ChEBI" id="CHEBI:232372"/>
        <dbReference type="EC" id="2.8.1.12"/>
    </reaction>
</comment>
<dbReference type="InterPro" id="IPR036563">
    <property type="entry name" value="MoaE_sf"/>
</dbReference>
<evidence type="ECO:0000256" key="7">
    <source>
        <dbReference type="ARBA" id="ARBA00029745"/>
    </source>
</evidence>
<dbReference type="SUPFAM" id="SSF54690">
    <property type="entry name" value="Molybdopterin synthase subunit MoaE"/>
    <property type="match status" value="1"/>
</dbReference>
<gene>
    <name evidence="12" type="ORF">QWI16_17115</name>
</gene>
<dbReference type="Gene3D" id="3.90.1170.40">
    <property type="entry name" value="Molybdopterin biosynthesis MoaE subunit"/>
    <property type="match status" value="1"/>
</dbReference>
<evidence type="ECO:0000256" key="1">
    <source>
        <dbReference type="ARBA" id="ARBA00005046"/>
    </source>
</evidence>
<evidence type="ECO:0000256" key="11">
    <source>
        <dbReference type="ARBA" id="ARBA00049878"/>
    </source>
</evidence>
<comment type="pathway">
    <text evidence="1">Cofactor biosynthesis; molybdopterin biosynthesis.</text>
</comment>
<evidence type="ECO:0000256" key="4">
    <source>
        <dbReference type="ARBA" id="ARBA00013858"/>
    </source>
</evidence>
<evidence type="ECO:0000313" key="13">
    <source>
        <dbReference type="Proteomes" id="UP001168380"/>
    </source>
</evidence>
<dbReference type="CDD" id="cd00756">
    <property type="entry name" value="MoaE"/>
    <property type="match status" value="1"/>
</dbReference>
<evidence type="ECO:0000256" key="3">
    <source>
        <dbReference type="ARBA" id="ARBA00011950"/>
    </source>
</evidence>